<dbReference type="HOGENOM" id="CLU_014625_3_0_1"/>
<evidence type="ECO:0000256" key="2">
    <source>
        <dbReference type="SAM" id="MobiDB-lite"/>
    </source>
</evidence>
<organism evidence="3 4">
    <name type="scientific">Phlebiopsis gigantea (strain 11061_1 CR5-6)</name>
    <name type="common">White-rot fungus</name>
    <name type="synonym">Peniophora gigantea</name>
    <dbReference type="NCBI Taxonomy" id="745531"/>
    <lineage>
        <taxon>Eukaryota</taxon>
        <taxon>Fungi</taxon>
        <taxon>Dikarya</taxon>
        <taxon>Basidiomycota</taxon>
        <taxon>Agaricomycotina</taxon>
        <taxon>Agaricomycetes</taxon>
        <taxon>Polyporales</taxon>
        <taxon>Phanerochaetaceae</taxon>
        <taxon>Phlebiopsis</taxon>
    </lineage>
</organism>
<dbReference type="STRING" id="745531.A0A0C3NDN7"/>
<dbReference type="OrthoDB" id="3231004at2759"/>
<feature type="region of interest" description="Disordered" evidence="2">
    <location>
        <begin position="411"/>
        <end position="477"/>
    </location>
</feature>
<gene>
    <name evidence="3" type="ORF">PHLGIDRAFT_122250</name>
</gene>
<feature type="compositionally biased region" description="Basic and acidic residues" evidence="2">
    <location>
        <begin position="411"/>
        <end position="427"/>
    </location>
</feature>
<keyword evidence="4" id="KW-1185">Reference proteome</keyword>
<proteinExistence type="predicted"/>
<dbReference type="EMBL" id="KN840660">
    <property type="protein sequence ID" value="KIP02669.1"/>
    <property type="molecule type" value="Genomic_DNA"/>
</dbReference>
<name>A0A0C3NDN7_PHLG1</name>
<evidence type="ECO:0000256" key="1">
    <source>
        <dbReference type="SAM" id="Coils"/>
    </source>
</evidence>
<dbReference type="Proteomes" id="UP000053257">
    <property type="component" value="Unassembled WGS sequence"/>
</dbReference>
<protein>
    <submittedName>
        <fullName evidence="3">Uncharacterized protein</fullName>
    </submittedName>
</protein>
<evidence type="ECO:0000313" key="4">
    <source>
        <dbReference type="Proteomes" id="UP000053257"/>
    </source>
</evidence>
<dbReference type="AlphaFoldDB" id="A0A0C3NDN7"/>
<reference evidence="3 4" key="1">
    <citation type="journal article" date="2014" name="PLoS Genet.">
        <title>Analysis of the Phlebiopsis gigantea genome, transcriptome and secretome provides insight into its pioneer colonization strategies of wood.</title>
        <authorList>
            <person name="Hori C."/>
            <person name="Ishida T."/>
            <person name="Igarashi K."/>
            <person name="Samejima M."/>
            <person name="Suzuki H."/>
            <person name="Master E."/>
            <person name="Ferreira P."/>
            <person name="Ruiz-Duenas F.J."/>
            <person name="Held B."/>
            <person name="Canessa P."/>
            <person name="Larrondo L.F."/>
            <person name="Schmoll M."/>
            <person name="Druzhinina I.S."/>
            <person name="Kubicek C.P."/>
            <person name="Gaskell J.A."/>
            <person name="Kersten P."/>
            <person name="St John F."/>
            <person name="Glasner J."/>
            <person name="Sabat G."/>
            <person name="Splinter BonDurant S."/>
            <person name="Syed K."/>
            <person name="Yadav J."/>
            <person name="Mgbeahuruike A.C."/>
            <person name="Kovalchuk A."/>
            <person name="Asiegbu F.O."/>
            <person name="Lackner G."/>
            <person name="Hoffmeister D."/>
            <person name="Rencoret J."/>
            <person name="Gutierrez A."/>
            <person name="Sun H."/>
            <person name="Lindquist E."/>
            <person name="Barry K."/>
            <person name="Riley R."/>
            <person name="Grigoriev I.V."/>
            <person name="Henrissat B."/>
            <person name="Kues U."/>
            <person name="Berka R.M."/>
            <person name="Martinez A.T."/>
            <person name="Covert S.F."/>
            <person name="Blanchette R.A."/>
            <person name="Cullen D."/>
        </authorList>
    </citation>
    <scope>NUCLEOTIDE SEQUENCE [LARGE SCALE GENOMIC DNA]</scope>
    <source>
        <strain evidence="3 4">11061_1 CR5-6</strain>
    </source>
</reference>
<keyword evidence="1" id="KW-0175">Coiled coil</keyword>
<sequence>MALLLAPYNPAMRLGMGFNSFTQQLCVNDAVRPADGTTAQVQSSLKRPKYQHGLMVAEEDSELISQSVTWTAKFVDRISEVTDSMNISGSLQIKCDAIGGGGGAGASFIDSNKFKESDINYFIQVKVTNQQLYAPTVTEGFVEGGEFNALVSIKLKDRATAKDISGQLKVSLNVKVVSVEGEAKGGVEKSNKEIEGETTIAVAWTGGGDIKDGDVKDWTLDALKSVALEFPEHVMACPMHYENAGVYSSALLDAYMDYKVMWRNIQQAAWEVEHKQSMLERKPEIPDLAELAESAQKNYEEELAAYNKKLAEDSNAQGIDPPFPPNKLIPYRADLFGLDKARKDCRFEMIKIVREVDAVAAKPSIATDPFRTWQYMSPVIFRMLLPTVRNFDKEKAEALEKEQERLRQAAELAAKEAEEKAKHKSGEAGKGSGTSNPPTKLEDLLKGSNRWDRSRHGPPPYIGSWDRSHIAPSPEWN</sequence>
<accession>A0A0C3NDN7</accession>
<evidence type="ECO:0000313" key="3">
    <source>
        <dbReference type="EMBL" id="KIP02669.1"/>
    </source>
</evidence>
<feature type="coiled-coil region" evidence="1">
    <location>
        <begin position="289"/>
        <end position="316"/>
    </location>
</feature>
<feature type="compositionally biased region" description="Basic and acidic residues" evidence="2">
    <location>
        <begin position="440"/>
        <end position="455"/>
    </location>
</feature>